<keyword evidence="1" id="KW-0472">Membrane</keyword>
<evidence type="ECO:0000313" key="2">
    <source>
        <dbReference type="EMBL" id="MBO8457732.1"/>
    </source>
</evidence>
<comment type="caution">
    <text evidence="2">The sequence shown here is derived from an EMBL/GenBank/DDBJ whole genome shotgun (WGS) entry which is preliminary data.</text>
</comment>
<proteinExistence type="predicted"/>
<dbReference type="Proteomes" id="UP000823638">
    <property type="component" value="Unassembled WGS sequence"/>
</dbReference>
<feature type="transmembrane region" description="Helical" evidence="1">
    <location>
        <begin position="35"/>
        <end position="54"/>
    </location>
</feature>
<accession>A0A9D9HPE4</accession>
<evidence type="ECO:0008006" key="4">
    <source>
        <dbReference type="Google" id="ProtNLM"/>
    </source>
</evidence>
<evidence type="ECO:0000313" key="3">
    <source>
        <dbReference type="Proteomes" id="UP000823638"/>
    </source>
</evidence>
<organism evidence="2 3">
    <name type="scientific">Candidatus Gallitreponema excrementavium</name>
    <dbReference type="NCBI Taxonomy" id="2840840"/>
    <lineage>
        <taxon>Bacteria</taxon>
        <taxon>Pseudomonadati</taxon>
        <taxon>Spirochaetota</taxon>
        <taxon>Spirochaetia</taxon>
        <taxon>Spirochaetales</taxon>
        <taxon>Candidatus Gallitreponema</taxon>
    </lineage>
</organism>
<dbReference type="EMBL" id="JADIMM010000076">
    <property type="protein sequence ID" value="MBO8457732.1"/>
    <property type="molecule type" value="Genomic_DNA"/>
</dbReference>
<gene>
    <name evidence="2" type="ORF">IAA81_05840</name>
</gene>
<feature type="transmembrane region" description="Helical" evidence="1">
    <location>
        <begin position="60"/>
        <end position="81"/>
    </location>
</feature>
<evidence type="ECO:0000256" key="1">
    <source>
        <dbReference type="SAM" id="Phobius"/>
    </source>
</evidence>
<reference evidence="2" key="1">
    <citation type="submission" date="2020-10" db="EMBL/GenBank/DDBJ databases">
        <authorList>
            <person name="Gilroy R."/>
        </authorList>
    </citation>
    <scope>NUCLEOTIDE SEQUENCE</scope>
    <source>
        <strain evidence="2">10532</strain>
    </source>
</reference>
<protein>
    <recommendedName>
        <fullName evidence="4">PQ-loop repeat-containing protein</fullName>
    </recommendedName>
</protein>
<keyword evidence="1" id="KW-1133">Transmembrane helix</keyword>
<sequence>MANLFEALMVIAFGFSWPINAYKSFKSKNSEGKSFLFEIIILVGYFFGISGKILNHQINYVFAIYLLNVAFVAADLIISLNNKYKFFANKKVLVAGKA</sequence>
<reference evidence="2" key="2">
    <citation type="journal article" date="2021" name="PeerJ">
        <title>Extensive microbial diversity within the chicken gut microbiome revealed by metagenomics and culture.</title>
        <authorList>
            <person name="Gilroy R."/>
            <person name="Ravi A."/>
            <person name="Getino M."/>
            <person name="Pursley I."/>
            <person name="Horton D.L."/>
            <person name="Alikhan N.F."/>
            <person name="Baker D."/>
            <person name="Gharbi K."/>
            <person name="Hall N."/>
            <person name="Watson M."/>
            <person name="Adriaenssens E.M."/>
            <person name="Foster-Nyarko E."/>
            <person name="Jarju S."/>
            <person name="Secka A."/>
            <person name="Antonio M."/>
            <person name="Oren A."/>
            <person name="Chaudhuri R.R."/>
            <person name="La Ragione R."/>
            <person name="Hildebrand F."/>
            <person name="Pallen M.J."/>
        </authorList>
    </citation>
    <scope>NUCLEOTIDE SEQUENCE</scope>
    <source>
        <strain evidence="2">10532</strain>
    </source>
</reference>
<feature type="transmembrane region" description="Helical" evidence="1">
    <location>
        <begin position="6"/>
        <end position="23"/>
    </location>
</feature>
<dbReference type="AlphaFoldDB" id="A0A9D9HPE4"/>
<keyword evidence="1" id="KW-0812">Transmembrane</keyword>
<name>A0A9D9HPE4_9SPIR</name>